<dbReference type="RefSeq" id="WP_216359594.1">
    <property type="nucleotide sequence ID" value="NZ_JACHXB010000001.1"/>
</dbReference>
<dbReference type="SMART" id="SM00704">
    <property type="entry name" value="ZnF_CDGSH"/>
    <property type="match status" value="1"/>
</dbReference>
<evidence type="ECO:0000256" key="2">
    <source>
        <dbReference type="ARBA" id="ARBA00022723"/>
    </source>
</evidence>
<dbReference type="GO" id="GO:0046872">
    <property type="term" value="F:metal ion binding"/>
    <property type="evidence" value="ECO:0007669"/>
    <property type="project" value="UniProtKB-KW"/>
</dbReference>
<evidence type="ECO:0000313" key="8">
    <source>
        <dbReference type="Proteomes" id="UP000219514"/>
    </source>
</evidence>
<evidence type="ECO:0000256" key="4">
    <source>
        <dbReference type="ARBA" id="ARBA00023014"/>
    </source>
</evidence>
<dbReference type="GO" id="GO:0051537">
    <property type="term" value="F:2 iron, 2 sulfur cluster binding"/>
    <property type="evidence" value="ECO:0007669"/>
    <property type="project" value="UniProtKB-KW"/>
</dbReference>
<evidence type="ECO:0000256" key="3">
    <source>
        <dbReference type="ARBA" id="ARBA00023004"/>
    </source>
</evidence>
<gene>
    <name evidence="7" type="ORF">SAMN06893097_101718</name>
</gene>
<dbReference type="Proteomes" id="UP000219514">
    <property type="component" value="Unassembled WGS sequence"/>
</dbReference>
<keyword evidence="3" id="KW-0408">Iron</keyword>
<feature type="domain" description="Iron-binding zinc finger CDGSH type" evidence="6">
    <location>
        <begin position="47"/>
        <end position="82"/>
    </location>
</feature>
<keyword evidence="1" id="KW-0001">2Fe-2S</keyword>
<evidence type="ECO:0000313" key="7">
    <source>
        <dbReference type="EMBL" id="SNX94917.1"/>
    </source>
</evidence>
<dbReference type="InterPro" id="IPR018967">
    <property type="entry name" value="FeS-contain_CDGSH-typ"/>
</dbReference>
<feature type="compositionally biased region" description="Low complexity" evidence="5">
    <location>
        <begin position="83"/>
        <end position="95"/>
    </location>
</feature>
<dbReference type="Gene3D" id="3.40.5.90">
    <property type="entry name" value="CDGSH iron-sulfur domain, mitoNEET-type"/>
    <property type="match status" value="1"/>
</dbReference>
<reference evidence="7 8" key="1">
    <citation type="submission" date="2017-09" db="EMBL/GenBank/DDBJ databases">
        <authorList>
            <person name="Ehlers B."/>
            <person name="Leendertz F.H."/>
        </authorList>
    </citation>
    <scope>NUCLEOTIDE SEQUENCE [LARGE SCALE GENOMIC DNA]</scope>
    <source>
        <strain evidence="7 8">DSM 46844</strain>
    </source>
</reference>
<dbReference type="Pfam" id="PF09360">
    <property type="entry name" value="zf-CDGSH"/>
    <property type="match status" value="1"/>
</dbReference>
<accession>A0A285E7C7</accession>
<keyword evidence="2" id="KW-0479">Metal-binding</keyword>
<organism evidence="7 8">
    <name type="scientific">Geodermatophilus sabuli</name>
    <dbReference type="NCBI Taxonomy" id="1564158"/>
    <lineage>
        <taxon>Bacteria</taxon>
        <taxon>Bacillati</taxon>
        <taxon>Actinomycetota</taxon>
        <taxon>Actinomycetes</taxon>
        <taxon>Geodermatophilales</taxon>
        <taxon>Geodermatophilaceae</taxon>
        <taxon>Geodermatophilus</taxon>
    </lineage>
</organism>
<dbReference type="AlphaFoldDB" id="A0A285E7C7"/>
<name>A0A285E7C7_9ACTN</name>
<evidence type="ECO:0000259" key="6">
    <source>
        <dbReference type="SMART" id="SM00704"/>
    </source>
</evidence>
<dbReference type="EMBL" id="OBDO01000001">
    <property type="protein sequence ID" value="SNX94917.1"/>
    <property type="molecule type" value="Genomic_DNA"/>
</dbReference>
<keyword evidence="4" id="KW-0411">Iron-sulfur</keyword>
<feature type="region of interest" description="Disordered" evidence="5">
    <location>
        <begin position="1"/>
        <end position="26"/>
    </location>
</feature>
<feature type="region of interest" description="Disordered" evidence="5">
    <location>
        <begin position="75"/>
        <end position="101"/>
    </location>
</feature>
<dbReference type="InterPro" id="IPR042216">
    <property type="entry name" value="MitoNEET_CISD"/>
</dbReference>
<keyword evidence="8" id="KW-1185">Reference proteome</keyword>
<dbReference type="GO" id="GO:0005737">
    <property type="term" value="C:cytoplasm"/>
    <property type="evidence" value="ECO:0007669"/>
    <property type="project" value="UniProtKB-ARBA"/>
</dbReference>
<proteinExistence type="predicted"/>
<protein>
    <submittedName>
        <fullName evidence="7">Zn-finger domain of CDGSH type-containing protein</fullName>
    </submittedName>
</protein>
<evidence type="ECO:0000256" key="5">
    <source>
        <dbReference type="SAM" id="MobiDB-lite"/>
    </source>
</evidence>
<sequence length="101" mass="10702">MPPSLPARPDPDLPEDDVLAGSTGATITPYRDGPLIVRGDFRLVDQDGGEIDPGRDTVALCRCGKSGIKPFCDGTHKRSGFTAPSAPARPRPAARILHEGR</sequence>
<evidence type="ECO:0000256" key="1">
    <source>
        <dbReference type="ARBA" id="ARBA00022714"/>
    </source>
</evidence>